<dbReference type="InterPro" id="IPR017907">
    <property type="entry name" value="Znf_RING_CS"/>
</dbReference>
<evidence type="ECO:0000256" key="5">
    <source>
        <dbReference type="ARBA" id="ARBA00022833"/>
    </source>
</evidence>
<keyword evidence="3" id="KW-0479">Metal-binding</keyword>
<keyword evidence="4 7" id="KW-0863">Zinc-finger</keyword>
<evidence type="ECO:0000259" key="10">
    <source>
        <dbReference type="PROSITE" id="PS51981"/>
    </source>
</evidence>
<proteinExistence type="predicted"/>
<organism evidence="11 12">
    <name type="scientific">Clavelina lepadiformis</name>
    <name type="common">Light-bulb sea squirt</name>
    <name type="synonym">Ascidia lepadiformis</name>
    <dbReference type="NCBI Taxonomy" id="159417"/>
    <lineage>
        <taxon>Eukaryota</taxon>
        <taxon>Metazoa</taxon>
        <taxon>Chordata</taxon>
        <taxon>Tunicata</taxon>
        <taxon>Ascidiacea</taxon>
        <taxon>Aplousobranchia</taxon>
        <taxon>Clavelinidae</taxon>
        <taxon>Clavelina</taxon>
    </lineage>
</organism>
<feature type="compositionally biased region" description="Polar residues" evidence="8">
    <location>
        <begin position="729"/>
        <end position="738"/>
    </location>
</feature>
<evidence type="ECO:0000313" key="12">
    <source>
        <dbReference type="Proteomes" id="UP001642483"/>
    </source>
</evidence>
<keyword evidence="6" id="KW-0391">Immunity</keyword>
<comment type="caution">
    <text evidence="11">The sequence shown here is derived from an EMBL/GenBank/DDBJ whole genome shotgun (WGS) entry which is preliminary data.</text>
</comment>
<dbReference type="PROSITE" id="PS51981">
    <property type="entry name" value="ZF_RZ"/>
    <property type="match status" value="1"/>
</dbReference>
<dbReference type="PANTHER" id="PTHR22605">
    <property type="entry name" value="RZ-TYPE DOMAIN-CONTAINING PROTEIN"/>
    <property type="match status" value="1"/>
</dbReference>
<feature type="region of interest" description="Disordered" evidence="8">
    <location>
        <begin position="410"/>
        <end position="474"/>
    </location>
</feature>
<evidence type="ECO:0000313" key="11">
    <source>
        <dbReference type="EMBL" id="CAK8680266.1"/>
    </source>
</evidence>
<dbReference type="InterPro" id="IPR013083">
    <property type="entry name" value="Znf_RING/FYVE/PHD"/>
</dbReference>
<dbReference type="Proteomes" id="UP001642483">
    <property type="component" value="Unassembled WGS sequence"/>
</dbReference>
<evidence type="ECO:0000256" key="4">
    <source>
        <dbReference type="ARBA" id="ARBA00022771"/>
    </source>
</evidence>
<dbReference type="InterPro" id="IPR046439">
    <property type="entry name" value="ZF_RZ_dom"/>
</dbReference>
<keyword evidence="12" id="KW-1185">Reference proteome</keyword>
<evidence type="ECO:0000256" key="3">
    <source>
        <dbReference type="ARBA" id="ARBA00022723"/>
    </source>
</evidence>
<evidence type="ECO:0000256" key="6">
    <source>
        <dbReference type="ARBA" id="ARBA00022859"/>
    </source>
</evidence>
<dbReference type="SUPFAM" id="SSF57850">
    <property type="entry name" value="RING/U-box"/>
    <property type="match status" value="1"/>
</dbReference>
<evidence type="ECO:0000256" key="8">
    <source>
        <dbReference type="SAM" id="MobiDB-lite"/>
    </source>
</evidence>
<keyword evidence="2" id="KW-0963">Cytoplasm</keyword>
<feature type="region of interest" description="Disordered" evidence="8">
    <location>
        <begin position="605"/>
        <end position="637"/>
    </location>
</feature>
<feature type="region of interest" description="Disordered" evidence="8">
    <location>
        <begin position="658"/>
        <end position="712"/>
    </location>
</feature>
<evidence type="ECO:0000259" key="9">
    <source>
        <dbReference type="PROSITE" id="PS50089"/>
    </source>
</evidence>
<dbReference type="Gene3D" id="3.40.50.300">
    <property type="entry name" value="P-loop containing nucleotide triphosphate hydrolases"/>
    <property type="match status" value="1"/>
</dbReference>
<name>A0ABP0FLL9_CLALP</name>
<feature type="domain" description="RZ-type" evidence="10">
    <location>
        <begin position="4929"/>
        <end position="5006"/>
    </location>
</feature>
<evidence type="ECO:0000256" key="2">
    <source>
        <dbReference type="ARBA" id="ARBA00022490"/>
    </source>
</evidence>
<feature type="domain" description="RING-type" evidence="9">
    <location>
        <begin position="4456"/>
        <end position="4493"/>
    </location>
</feature>
<feature type="region of interest" description="Disordered" evidence="8">
    <location>
        <begin position="517"/>
        <end position="548"/>
    </location>
</feature>
<dbReference type="PANTHER" id="PTHR22605:SF16">
    <property type="entry name" value="E3 UBIQUITIN-PROTEIN LIGASE RNF213"/>
    <property type="match status" value="1"/>
</dbReference>
<feature type="compositionally biased region" description="Polar residues" evidence="8">
    <location>
        <begin position="415"/>
        <end position="428"/>
    </location>
</feature>
<feature type="compositionally biased region" description="Polar residues" evidence="8">
    <location>
        <begin position="698"/>
        <end position="709"/>
    </location>
</feature>
<dbReference type="InterPro" id="IPR001841">
    <property type="entry name" value="Znf_RING"/>
</dbReference>
<feature type="compositionally biased region" description="Basic residues" evidence="8">
    <location>
        <begin position="758"/>
        <end position="768"/>
    </location>
</feature>
<gene>
    <name evidence="11" type="ORF">CVLEPA_LOCUS10538</name>
</gene>
<dbReference type="InterPro" id="IPR031248">
    <property type="entry name" value="RNF213"/>
</dbReference>
<dbReference type="InterPro" id="IPR027417">
    <property type="entry name" value="P-loop_NTPase"/>
</dbReference>
<feature type="compositionally biased region" description="Polar residues" evidence="8">
    <location>
        <begin position="658"/>
        <end position="681"/>
    </location>
</feature>
<dbReference type="PROSITE" id="PS00518">
    <property type="entry name" value="ZF_RING_1"/>
    <property type="match status" value="1"/>
</dbReference>
<feature type="compositionally biased region" description="Basic and acidic residues" evidence="8">
    <location>
        <begin position="769"/>
        <end position="791"/>
    </location>
</feature>
<dbReference type="Pfam" id="PF20173">
    <property type="entry name" value="ZnF_RZ-type"/>
    <property type="match status" value="1"/>
</dbReference>
<sequence length="5646" mass="647683">MHSMQGEEECLNLLLPLFKSALNGNEINNLTEQLIKTRFVIKDDLSFIMNAEEGDKVECLFKAILKTRKRGIEITLPSFLDLINKPKIAKISEKCFENDENVLWILRSWNDMIPMQATIQEMAWMLTNTKLSDSNPLLDFVYFMASAEPDSKMITDVVEMLKQKMSTTPDSSLFLMNPEIEAISTDAVNGEYAADVEGKLFLLIPLLQRQLTSDEIVAIATQMHTCQHLSDHGLLKVTSANTTGRTKNLAHVFADFLKDDAKAKWQKDFLAAVKVSVSNSIFDIIADCFVTSNEHLLWILKSWDTLHNNLDIVKMAAEHLQVLPMIDSNESDILVSIVHGAIVSDKSKILEDWVQSIQTALSKRERSNASEAENASGEPSLLKHQAITREYVGEAYAENAKKEMDSVFVGDTKSTDNQSSMSGNTSLPLPSPRKSQENELVDDMLSTTKEDRPVPHPRRSPHQQSDLSNTSHEKAIPVKCPQADYLQEPSKTHSFDTTLHDDEGRTRKSIASLGTFPSQAEQHLKVSPGQRRHSFDVLPTQSKPPQISRSSQFQQIENSAVANQGKIFQNQGMPLLTPHKQQPQQNEPVEPHLDYAKQQTVLDPILPDMPSKKNIPAVYGSKRSQQQHLTHAPGPQHMQRSELYTQVGQSVDVLNSSQGEVQRRQTAGGFSTMPGSPQLSENKSKDPPMEISDEEYVDSTSEPLQNETLGQAKADDFEMIDDSEFEMSQPPNDYQRSAGQHEAEKAKPSEYPNDKQSVKNKKKGNKSLKKAEKSTYADKLKGDETKADMHSKSLSQNEIKMSKQRSMEDFKKSLNDYQKLANQGKYMLEFRAKLYGPFNNLPENSTLCVYMVDYGTYHPMCLDAEVNMYVYMLEMPKYPNKGLYKYCFFYRNTPYWEHLPTRSNDGIFNRRFDIHYDQGDSGHAILFDAVVVDDGIDFHTYESIYQQSFKDFLPLFSKVQLDDKYALGVDVIALHDTFLQLFIASEEGMNIHLMGSHYLKRIAGGKKDIPLLDYIQKTVVTMTELPDQICHVQRILAFLALACAMQKKRIPFTGEAIKACFCNGLSVHDIDTKHQEILLDHLRPFVHQMQPKKIFTRSYTQGSIFCEIFQHLSKVPECVLFFPLYDLIRTATYEVLRLQLPLLDWNNMRQELRKDYYQKSLKNMAEKIVHLTERFPSVCKKYAQIVSVDTATALLTEGRGYSAIFVFEDIINKLLYFWKELTKDRPSSKLNEDAAVVLSTFLLRHLQKQMNSINEESDIADLVDESMNLLKVAETLLKQVRNHVLQEKECNIKCIGITMAVMNAILELASHLIGLLQKNKVHDLKQLSTAFQDQLLCSAEMLVNTRGSLLSAHDVEFWNYLCDIKWHNDHFTEKWVKKCQHAIADTIPLKFERKAKAMLEFYAEAFEMMKPNPLVSECFTDVVTAYVEGSLESLYETVRNVLPGSSVLKVCKRIFKKQWTDFQQKVHTRTQEENFLEFLLSWHPLPMFFRILSRPEYDGHMTHSGVKILHEMENCLLTIAQKLISGKITVAKLQKLREVEKPFWDCYEAMLQKQDGSTSVDQVLTQKMYNSFLHQRLAEFNAFRETKTYLAFFMNRFASALEKDNIKLDDSQGLRDKLSNDILQVPLFDLVRCKEFRHGKCFDVNDDHDVIYFPLNDEEKLLLQQIIYTKALGSGFIRRKMKQEALELDKEVLTTQDIIIDVWKAAIAQTSEFVQAMDDGTMDLKNITDVFGHLKNVTDKIANEIKTLYEVQGRVVKNFDKRRLPKRFDQIQKFFELRSKLDIAEVLDKIREKLELNGNFKELKLPLEISHESEGKSLNSIDMKLSSHVVDIFQHISEDQAKTLKQFIECEKLIDWIRQNITSVAEVKVLSDLAMISAGERPMDVARVSCFQSAVMGFAPLLFDLPKTAGFQELLATCKVIWMNVERNHSFLVNWEETSKHLEWLNYVKDFHGSVEEASLTRAQQINERGVYTIGGEGDQTTPNLKNCLRLYLHQEESQDQIIMTLHELRDLQSRLMLIAGEAQKEQQDVKKFITVLSSVENLAKAYMMLKISGCLLFSKWRATLRCTDQNASRCVTVEVAFDDKCPVISSSEDIIDEVGKITTVLNESLQQWLKYLADKRTEHYHINHYNIHQLTYLCKQLAKVDDNDISDQIYTLLASVVEGVNYDQIMDCLDEATRIDDVEQEEDVSIILDESNVSRLQKKKKVVRKLVALEIAENVAKASVHSIRSLDVDECYLWCLENEFDEERVDRLQEEFDAELGFEARDARVDVIQNVVNDRSNLSLQQVIERIHNDLGQDETIATSIKTVCERYFQGTAVTSLDDCVSIEHFGQFLAMLGSMADKQHLPKRVLPHGFFQGKPNLIVCQPADVWRTLLNIYMHSPEQTLPTSAEVLVCCESTATEDVELLLRRAIQSTVDEGNRIFCIACADQLSFDVAKEAEKIFQNLTQMTDKNDKYQLVVVTSSSHHYLTALFDEYQVDNNFPAVTMSVEDYLKQHLCVKTIKKETAAKVDRDQSSVRVVFSDSAGMGKSLFISRCRETLAELCQDTVFWNSSTIRFLEKHVNMDDVIATLTQKNGHQVSNIDPHFIHIDITPSVQQGVLKFLFDLVVLRTIQNSRGVMWRHRPEHFYAIEYTKDVASFTNMLSFLPSVTCLSPIEVKDHLTNANPDVTPNHICMDAQLLKSEMYQRPYQYLLHYKARHNMDKFTYKKPIENPSECLQTLLAYCSMKNPSWLELSHFSKFLNLQLNDCEKSVFLDAALADTNQPIRRGDVGLFGFKEFVVRFMIRMSQDFATPSLNVDEDDDIANGDENDVFELHQLRRRWESGFHPYLFFNNDRVSMSFVHFNVSGQGHLCHPKTNNVVENNIMTTNLFQGLKLNGVNVQQDFDKHSRQKKLETLCQVFGIDEVDDPDPTYELTTDNCLKMMAIQMRFRCSIPVIVMGETGCGKTRMVEFMSRLKAGRKNICNMVVVKVHGGVTVHDIQAKVTEATELARKNKQEGNVETMLFLDEANTTEAIYAIKEIVCDGTVHGKPFKDAGLRIVAACNPYRRHTEEVIKAMEKSGLGFNVKAEHSDDKFAGIPMRHLVYRVISLPPSMKPLVWDFGQLNNETEATYIWQMVDKLEKTMKMARELPDFPDGMVRTMTNTLSLSQQYMRDRRDTCSFVSLRDVERTVQSFEWFYKKLKDLNPLIEHEKKNAKAMKKNINHALRALIQALGMCYHATLEQREEYRTLLAEEISRTGFQITPKDLWDDIVACQNVFINAIDLQKDIAKNEALRENVFMIVLCAEMRIPLFLVGKPGSSKSLAKTVVTDAMQGRNSKSELFQQLKQIQVLSFQCSAVSDAIGIENVFSQCAELQKKQDLEKFVAVVVLDEIGLAEDSKKMPLKVLHPLLETASLRDNALRNEPHSKVGFVGISNWALDPAKMNRGIFVTRGEPSESDLHKTAEAMFESDHAKMAEVHGVVKAMTDAYLKIYRDQKREFFGLRDYYSLLKMLFSIVSKKQVLEFHDVATAVLRNFSGYTEEVMRTFAERFTEIFPHVYQVNKPVVELISENLHSEFESRFLLLLTNQYSAVSLLPRVMENISDFLVIFGSSFPRDNDYTEVCRNINRIKVCMETGRAIVLLNLRDLYESLYDALNQHYVTFAGERYVDLGLGGHRVKCRVKTGFRLIVIEEKDVVYNEFPIPLINRLEKYVFEMSSVLDANQMTDVERLKEWMMRFSKINVFRYQSKPFTQQHAFAGCKDDTPASALLSTLSIVDPFEVKNQYYKLAQEALLQTAALDAVCRLPKSELKQGAEEFRQIYMECQQHDNLWHLLQNAFIQNEKLSIFEVTSFAQILNEKDRQELERRLRLEKNHVMLITLQQFKTEQEYSGRLQEFLDFSMKHTDDKSDNLPESAYVLLIQCPQAHLHGNLLACAKYSAMNKVKEFKQANPELINKIIISFIFTLERHVASDDGATSFTSFHSPDCASVYVDELKPSHDYIPPVSTLWNMTVPQIFERNVLSSGTHDVMLRLLRESITEAMSKLKNQVQAEGRHRVGIVNGLCFGKNNISDSFQKIILEKIHLLLGDRENQTMNRDNWIIEEACSLQALQEGGTFRKTLWLRLKKLVATALAKIISTADVDNNLDIIVNGNQNNSMLLNAWFKLFKCEYVCQNQWSIQGDFIVQRQINFTCRFPFARLIHDKLYRFWKLLEERNIEMKLDPFVDKVKNSPLQPLLSAIAEESGMVAIKCFIHDLVHLKYKSLAEDTNHDMEYEVVEESLLTLFKVQRRQKQLHNNALVDTFIIFMHSLSQLNYFAEIIAVNSCILTSNHEWIEKQSETLNFEIHNFAFDSLLKKLQTDAPNDIGKYETCKQWKSLVAKTKYVADKLISDADESLQKSWKQIVFVEIFLDQLVPSSANQESIQHYLTALSPLARRLWVGASKLNDLSNLQFLNIITKTLQGCTKDIHLRLLCSWNDIRCRSCKSEKLDKPVLLPCKHRICQKCVPHAADSSCPQCRTKIVNPDKLMPIKLSLEQTKEFEVFKSACTSFFLEYLSTFCFPPPGSAARQQNRLPPDAKITEALENLVICEKQTRAMSPLQSNFDVNPTARSYILQLLLRCDRDLVQHQLNDHFNNMGIVLCDKQELMGVYTQCIQDILHSQFPDYEHAEHFQDLERLTEFFQECVRISQNTDHFGQIQHLDLCARLQFVARLSVFCIVKLSKEEAQQFGDYQHMLLLMKEICNACKNPKYAAMKEFIVKTFCRQQGIDSFNNLLENGIYQCLIPPNLIPKEDRETENWYLSSDLIVLSGESYINTKALLLDVVHADHFPNVFQRIVHEIQQSPDSITQILLALSVWAAHGDVGKKLREETYKYMMQRLHMHLSGNINQHMFQDIAFGQFNLKIAHLSPRIEYRFNEFINMVGIALMCKSDGLLSELYGMITNPDKYAHAFLPTMPASNYFAVRAVMQLERSHNTSPKSFLCPNGHVYFIGECTNPVQGGICPECRKPIGGQRYGLLQPGNQAGELTEASQAGYRLGTAEQRTPVAPDRKLTKLSICATRLIFHAAMLLGTRNGNGIEKLVKARSNDDAIVFLIRHMQKDMEELSTNLGKSIDDTFVIIHQVLHRMRTINVAGQQQNCNLQSMAAREIWEEEFQRHYLSLVFKKTDEHLNNAQNVLIQAGKFAEKPLHRLVYELQPAEPVPHDKIEWHHPCLWKYRIHISVKNLKQRLEAIDSNAGGEGAVLKTILNMEDLEMAQHLYSILSLQSVLISSYRQKMDMKDTDEKTLEQYLQEDDYIFVEDVNTYMRIWNKVKDHLVQTDRYNTPHCYFKEDLTLQSPISMCLPSKRGRGCCALVLAEYLTNKQNNLLQKCRELITPRPVFPIVDVPQLSTNNLVCINEERDLMPLIRANAQYETTTDESGPKHNIAYNIGLLEKKVLEHFVLRKAIINIETIPLMQYPQDMGLGQDFNAIKENHEQVPLPARMCQEIDAAVEEAMTVSVCEAVRTLTLVIQFLAKLGGEAEQTICDYAERDLLLSAEETEMIPRSALIHHCLALYERLSWHRSRKLAINGQNPFENVLAGVEDIEDEEVLDRLKEELSQMNIQRLQLELNSLIMAGPEVDLNWRLGEDVLLPYLDGKHDGDNSWCERLPEDILFKHAVHVYMISMGFVLELNA</sequence>
<feature type="compositionally biased region" description="Polar residues" evidence="8">
    <location>
        <begin position="539"/>
        <end position="548"/>
    </location>
</feature>
<reference evidence="11 12" key="1">
    <citation type="submission" date="2024-02" db="EMBL/GenBank/DDBJ databases">
        <authorList>
            <person name="Daric V."/>
            <person name="Darras S."/>
        </authorList>
    </citation>
    <scope>NUCLEOTIDE SEQUENCE [LARGE SCALE GENOMIC DNA]</scope>
</reference>
<feature type="compositionally biased region" description="Basic and acidic residues" evidence="8">
    <location>
        <begin position="739"/>
        <end position="757"/>
    </location>
</feature>
<keyword evidence="5" id="KW-0862">Zinc</keyword>
<accession>A0ABP0FLL9</accession>
<protein>
    <submittedName>
        <fullName evidence="11">Uncharacterized protein</fullName>
    </submittedName>
</protein>
<dbReference type="SUPFAM" id="SSF52540">
    <property type="entry name" value="P-loop containing nucleoside triphosphate hydrolases"/>
    <property type="match status" value="2"/>
</dbReference>
<feature type="region of interest" description="Disordered" evidence="8">
    <location>
        <begin position="361"/>
        <end position="382"/>
    </location>
</feature>
<dbReference type="EMBL" id="CAWYQH010000068">
    <property type="protein sequence ID" value="CAK8680266.1"/>
    <property type="molecule type" value="Genomic_DNA"/>
</dbReference>
<evidence type="ECO:0000256" key="7">
    <source>
        <dbReference type="PROSITE-ProRule" id="PRU00175"/>
    </source>
</evidence>
<dbReference type="SMART" id="SM00184">
    <property type="entry name" value="RING"/>
    <property type="match status" value="1"/>
</dbReference>
<dbReference type="PROSITE" id="PS50089">
    <property type="entry name" value="ZF_RING_2"/>
    <property type="match status" value="1"/>
</dbReference>
<dbReference type="Gene3D" id="3.30.40.10">
    <property type="entry name" value="Zinc/RING finger domain, C3HC4 (zinc finger)"/>
    <property type="match status" value="1"/>
</dbReference>
<feature type="region of interest" description="Disordered" evidence="8">
    <location>
        <begin position="725"/>
        <end position="802"/>
    </location>
</feature>
<evidence type="ECO:0000256" key="1">
    <source>
        <dbReference type="ARBA" id="ARBA00004496"/>
    </source>
</evidence>
<comment type="subcellular location">
    <subcellularLocation>
        <location evidence="1">Cytoplasm</location>
    </subcellularLocation>
</comment>